<dbReference type="AlphaFoldDB" id="A0A6P1M314"/>
<dbReference type="Gene3D" id="3.40.50.300">
    <property type="entry name" value="P-loop containing nucleotide triphosphate hydrolases"/>
    <property type="match status" value="1"/>
</dbReference>
<dbReference type="InterPro" id="IPR027417">
    <property type="entry name" value="P-loop_NTPase"/>
</dbReference>
<accession>A0A6P1M314</accession>
<comment type="subcellular location">
    <subcellularLocation>
        <location evidence="5">Cytoplasm</location>
    </subcellularLocation>
</comment>
<dbReference type="GO" id="GO:0004140">
    <property type="term" value="F:dephospho-CoA kinase activity"/>
    <property type="evidence" value="ECO:0007669"/>
    <property type="project" value="UniProtKB-UniRule"/>
</dbReference>
<dbReference type="PANTHER" id="PTHR10695">
    <property type="entry name" value="DEPHOSPHO-COA KINASE-RELATED"/>
    <property type="match status" value="1"/>
</dbReference>
<sequence>MTSHQPIILALTGGIACGKSETGRILEEQGFAVLDTDFLAHQLMKAGGPVFQRVVEQFGDQVIGIDGEINRAALGKIVFEDPAALEDLNRQVHPAVIDAAEQWKSNQNGDAAVMVPLLFETGWIDPWDAIICVSADERTVFQRLEKRGLNEADARRRVAAQMPLDEKEKRADFIIRNSGTLDALHEQVCSTIQRIRNQRNTE</sequence>
<dbReference type="SUPFAM" id="SSF52540">
    <property type="entry name" value="P-loop containing nucleoside triphosphate hydrolases"/>
    <property type="match status" value="1"/>
</dbReference>
<organism evidence="7 8">
    <name type="scientific">Tichowtungia aerotolerans</name>
    <dbReference type="NCBI Taxonomy" id="2697043"/>
    <lineage>
        <taxon>Bacteria</taxon>
        <taxon>Pseudomonadati</taxon>
        <taxon>Kiritimatiellota</taxon>
        <taxon>Tichowtungiia</taxon>
        <taxon>Tichowtungiales</taxon>
        <taxon>Tichowtungiaceae</taxon>
        <taxon>Tichowtungia</taxon>
    </lineage>
</organism>
<dbReference type="RefSeq" id="WP_160626332.1">
    <property type="nucleotide sequence ID" value="NZ_CP047593.1"/>
</dbReference>
<dbReference type="GO" id="GO:0015937">
    <property type="term" value="P:coenzyme A biosynthetic process"/>
    <property type="evidence" value="ECO:0007669"/>
    <property type="project" value="UniProtKB-UniRule"/>
</dbReference>
<proteinExistence type="inferred from homology"/>
<dbReference type="PROSITE" id="PS51219">
    <property type="entry name" value="DPCK"/>
    <property type="match status" value="1"/>
</dbReference>
<dbReference type="PANTHER" id="PTHR10695:SF46">
    <property type="entry name" value="BIFUNCTIONAL COENZYME A SYNTHASE-RELATED"/>
    <property type="match status" value="1"/>
</dbReference>
<dbReference type="EMBL" id="CP047593">
    <property type="protein sequence ID" value="QHI68221.1"/>
    <property type="molecule type" value="Genomic_DNA"/>
</dbReference>
<dbReference type="Proteomes" id="UP000464954">
    <property type="component" value="Chromosome"/>
</dbReference>
<dbReference type="EC" id="2.7.1.24" evidence="5 6"/>
<dbReference type="GO" id="GO:0005737">
    <property type="term" value="C:cytoplasm"/>
    <property type="evidence" value="ECO:0007669"/>
    <property type="project" value="UniProtKB-SubCell"/>
</dbReference>
<reference evidence="7 8" key="1">
    <citation type="submission" date="2020-01" db="EMBL/GenBank/DDBJ databases">
        <title>Ponticoccus aerotolerans gen. nov., sp. nov., an anaerobic bacterium and proposal of Ponticoccusceae fam. nov., Ponticoccusles ord. nov. and Ponticoccuse classis nov. in the phylum Kiritimatiellaeota.</title>
        <authorList>
            <person name="Zhou L.Y."/>
            <person name="Du Z.J."/>
        </authorList>
    </citation>
    <scope>NUCLEOTIDE SEQUENCE [LARGE SCALE GENOMIC DNA]</scope>
    <source>
        <strain evidence="7 8">S-5007</strain>
    </source>
</reference>
<comment type="catalytic activity">
    <reaction evidence="5">
        <text>3'-dephospho-CoA + ATP = ADP + CoA + H(+)</text>
        <dbReference type="Rhea" id="RHEA:18245"/>
        <dbReference type="ChEBI" id="CHEBI:15378"/>
        <dbReference type="ChEBI" id="CHEBI:30616"/>
        <dbReference type="ChEBI" id="CHEBI:57287"/>
        <dbReference type="ChEBI" id="CHEBI:57328"/>
        <dbReference type="ChEBI" id="CHEBI:456216"/>
        <dbReference type="EC" id="2.7.1.24"/>
    </reaction>
</comment>
<dbReference type="InterPro" id="IPR001977">
    <property type="entry name" value="Depp_CoAkinase"/>
</dbReference>
<protein>
    <recommendedName>
        <fullName evidence="5 6">Dephospho-CoA kinase</fullName>
        <ecNumber evidence="5 6">2.7.1.24</ecNumber>
    </recommendedName>
    <alternativeName>
        <fullName evidence="5">Dephosphocoenzyme A kinase</fullName>
    </alternativeName>
</protein>
<keyword evidence="4 5" id="KW-0173">Coenzyme A biosynthesis</keyword>
<evidence type="ECO:0000256" key="3">
    <source>
        <dbReference type="ARBA" id="ARBA00022840"/>
    </source>
</evidence>
<comment type="function">
    <text evidence="5">Catalyzes the phosphorylation of the 3'-hydroxyl group of dephosphocoenzyme A to form coenzyme A.</text>
</comment>
<keyword evidence="8" id="KW-1185">Reference proteome</keyword>
<gene>
    <name evidence="5" type="primary">coaE</name>
    <name evidence="7" type="ORF">GT409_01725</name>
</gene>
<keyword evidence="5" id="KW-0963">Cytoplasm</keyword>
<name>A0A6P1M314_9BACT</name>
<dbReference type="HAMAP" id="MF_00376">
    <property type="entry name" value="Dephospho_CoA_kinase"/>
    <property type="match status" value="1"/>
</dbReference>
<keyword evidence="3 5" id="KW-0067">ATP-binding</keyword>
<dbReference type="NCBIfam" id="TIGR00152">
    <property type="entry name" value="dephospho-CoA kinase"/>
    <property type="match status" value="1"/>
</dbReference>
<feature type="binding site" evidence="5">
    <location>
        <begin position="16"/>
        <end position="21"/>
    </location>
    <ligand>
        <name>ATP</name>
        <dbReference type="ChEBI" id="CHEBI:30616"/>
    </ligand>
</feature>
<keyword evidence="2 5" id="KW-0547">Nucleotide-binding</keyword>
<dbReference type="GO" id="GO:0005524">
    <property type="term" value="F:ATP binding"/>
    <property type="evidence" value="ECO:0007669"/>
    <property type="project" value="UniProtKB-UniRule"/>
</dbReference>
<evidence type="ECO:0000256" key="1">
    <source>
        <dbReference type="ARBA" id="ARBA00009018"/>
    </source>
</evidence>
<dbReference type="KEGG" id="taer:GT409_01725"/>
<comment type="similarity">
    <text evidence="1 5">Belongs to the CoaE family.</text>
</comment>
<evidence type="ECO:0000313" key="8">
    <source>
        <dbReference type="Proteomes" id="UP000464954"/>
    </source>
</evidence>
<evidence type="ECO:0000256" key="2">
    <source>
        <dbReference type="ARBA" id="ARBA00022741"/>
    </source>
</evidence>
<dbReference type="UniPathway" id="UPA00241">
    <property type="reaction ID" value="UER00356"/>
</dbReference>
<evidence type="ECO:0000256" key="4">
    <source>
        <dbReference type="ARBA" id="ARBA00022993"/>
    </source>
</evidence>
<keyword evidence="5 7" id="KW-0418">Kinase</keyword>
<keyword evidence="5 7" id="KW-0808">Transferase</keyword>
<evidence type="ECO:0000256" key="6">
    <source>
        <dbReference type="NCBIfam" id="TIGR00152"/>
    </source>
</evidence>
<evidence type="ECO:0000313" key="7">
    <source>
        <dbReference type="EMBL" id="QHI68221.1"/>
    </source>
</evidence>
<evidence type="ECO:0000256" key="5">
    <source>
        <dbReference type="HAMAP-Rule" id="MF_00376"/>
    </source>
</evidence>
<comment type="pathway">
    <text evidence="5">Cofactor biosynthesis; coenzyme A biosynthesis; CoA from (R)-pantothenate: step 5/5.</text>
</comment>
<dbReference type="CDD" id="cd02022">
    <property type="entry name" value="DPCK"/>
    <property type="match status" value="1"/>
</dbReference>
<dbReference type="Pfam" id="PF01121">
    <property type="entry name" value="CoaE"/>
    <property type="match status" value="1"/>
</dbReference>